<reference evidence="1" key="1">
    <citation type="submission" date="2023-08" db="EMBL/GenBank/DDBJ databases">
        <authorList>
            <person name="Chen Y."/>
            <person name="Shah S."/>
            <person name="Dougan E. K."/>
            <person name="Thang M."/>
            <person name="Chan C."/>
        </authorList>
    </citation>
    <scope>NUCLEOTIDE SEQUENCE</scope>
</reference>
<dbReference type="AlphaFoldDB" id="A0AA36MT75"/>
<accession>A0AA36MT75</accession>
<evidence type="ECO:0008006" key="3">
    <source>
        <dbReference type="Google" id="ProtNLM"/>
    </source>
</evidence>
<gene>
    <name evidence="1" type="ORF">EVOR1521_LOCUS6726</name>
</gene>
<dbReference type="Pfam" id="PF07394">
    <property type="entry name" value="DUF1501"/>
    <property type="match status" value="1"/>
</dbReference>
<proteinExistence type="predicted"/>
<dbReference type="Proteomes" id="UP001178507">
    <property type="component" value="Unassembled WGS sequence"/>
</dbReference>
<dbReference type="PANTHER" id="PTHR43737">
    <property type="entry name" value="BLL7424 PROTEIN"/>
    <property type="match status" value="1"/>
</dbReference>
<dbReference type="PANTHER" id="PTHR43737:SF1">
    <property type="entry name" value="DUF1501 DOMAIN-CONTAINING PROTEIN"/>
    <property type="match status" value="1"/>
</dbReference>
<evidence type="ECO:0000313" key="2">
    <source>
        <dbReference type="Proteomes" id="UP001178507"/>
    </source>
</evidence>
<dbReference type="InterPro" id="IPR010869">
    <property type="entry name" value="DUF1501"/>
</dbReference>
<sequence>MSECWFHAEGSRRSHSRCAGFWVPEVSNHVFLGGRHVHVVAGQDYVGGNHRSDLRKCYSGEVRPPQDRHRQYHQCSSWQHLCRGVLQKVRRCHQVQSGELDQQLKTAKLKTSFPTNDIDLARQLKQVARLISARVERKAERDVFFVEIGGWDTHSSVATELNDRFAELNLALTSFVAEMKAQGIFDSTTLVTHSDFARTLTPNSGEGTDHGWAGNYFMLGGAVKGGRVYNDFPTSFREGSSQDAGRGRLIPKYPWENMMLPVAEWMGLESAQGSSVFPNLGAFNSTLLLSRAALFQ</sequence>
<evidence type="ECO:0000313" key="1">
    <source>
        <dbReference type="EMBL" id="CAJ1378092.1"/>
    </source>
</evidence>
<protein>
    <recommendedName>
        <fullName evidence="3">DUF1501 domain-containing protein</fullName>
    </recommendedName>
</protein>
<organism evidence="1 2">
    <name type="scientific">Effrenium voratum</name>
    <dbReference type="NCBI Taxonomy" id="2562239"/>
    <lineage>
        <taxon>Eukaryota</taxon>
        <taxon>Sar</taxon>
        <taxon>Alveolata</taxon>
        <taxon>Dinophyceae</taxon>
        <taxon>Suessiales</taxon>
        <taxon>Symbiodiniaceae</taxon>
        <taxon>Effrenium</taxon>
    </lineage>
</organism>
<comment type="caution">
    <text evidence="1">The sequence shown here is derived from an EMBL/GenBank/DDBJ whole genome shotgun (WGS) entry which is preliminary data.</text>
</comment>
<keyword evidence="2" id="KW-1185">Reference proteome</keyword>
<name>A0AA36MT75_9DINO</name>
<dbReference type="EMBL" id="CAUJNA010000513">
    <property type="protein sequence ID" value="CAJ1378092.1"/>
    <property type="molecule type" value="Genomic_DNA"/>
</dbReference>